<keyword evidence="6" id="KW-0479">Metal-binding</keyword>
<gene>
    <name evidence="14" type="ORF">GGR36_003350</name>
</gene>
<accession>A0A840BN63</accession>
<keyword evidence="3" id="KW-1003">Cell membrane</keyword>
<evidence type="ECO:0000313" key="14">
    <source>
        <dbReference type="EMBL" id="MBB4014004.1"/>
    </source>
</evidence>
<feature type="transmembrane region" description="Helical" evidence="12">
    <location>
        <begin position="77"/>
        <end position="98"/>
    </location>
</feature>
<dbReference type="PANTHER" id="PTHR38674">
    <property type="entry name" value="ALKANE 1-MONOOXYGENASE 1"/>
    <property type="match status" value="1"/>
</dbReference>
<comment type="similarity">
    <text evidence="2">Belongs to the fatty acid desaturase type 1 family. AlkB subfamily.</text>
</comment>
<feature type="transmembrane region" description="Helical" evidence="12">
    <location>
        <begin position="218"/>
        <end position="235"/>
    </location>
</feature>
<evidence type="ECO:0000256" key="8">
    <source>
        <dbReference type="ARBA" id="ARBA00023002"/>
    </source>
</evidence>
<dbReference type="GO" id="GO:0005886">
    <property type="term" value="C:plasma membrane"/>
    <property type="evidence" value="ECO:0007669"/>
    <property type="project" value="UniProtKB-SubCell"/>
</dbReference>
<dbReference type="GO" id="GO:0004497">
    <property type="term" value="F:monooxygenase activity"/>
    <property type="evidence" value="ECO:0007669"/>
    <property type="project" value="UniProtKB-KW"/>
</dbReference>
<proteinExistence type="inferred from homology"/>
<organism evidence="14 15">
    <name type="scientific">Niveibacterium umoris</name>
    <dbReference type="NCBI Taxonomy" id="1193620"/>
    <lineage>
        <taxon>Bacteria</taxon>
        <taxon>Pseudomonadati</taxon>
        <taxon>Pseudomonadota</taxon>
        <taxon>Betaproteobacteria</taxon>
        <taxon>Rhodocyclales</taxon>
        <taxon>Rhodocyclaceae</taxon>
        <taxon>Niveibacterium</taxon>
    </lineage>
</organism>
<dbReference type="RefSeq" id="WP_183635909.1">
    <property type="nucleotide sequence ID" value="NZ_BAABLE010000005.1"/>
</dbReference>
<dbReference type="GO" id="GO:0046872">
    <property type="term" value="F:metal ion binding"/>
    <property type="evidence" value="ECO:0007669"/>
    <property type="project" value="UniProtKB-KW"/>
</dbReference>
<dbReference type="Proteomes" id="UP000561045">
    <property type="component" value="Unassembled WGS sequence"/>
</dbReference>
<keyword evidence="4" id="KW-0997">Cell inner membrane</keyword>
<dbReference type="AlphaFoldDB" id="A0A840BN63"/>
<evidence type="ECO:0000256" key="9">
    <source>
        <dbReference type="ARBA" id="ARBA00023004"/>
    </source>
</evidence>
<dbReference type="InterPro" id="IPR033885">
    <property type="entry name" value="AlkB/XylM"/>
</dbReference>
<protein>
    <submittedName>
        <fullName evidence="14">Alkane 1-monooxygenase</fullName>
        <ecNumber evidence="14">1.14.15.3</ecNumber>
    </submittedName>
</protein>
<comment type="caution">
    <text evidence="14">The sequence shown here is derived from an EMBL/GenBank/DDBJ whole genome shotgun (WGS) entry which is preliminary data.</text>
</comment>
<evidence type="ECO:0000256" key="7">
    <source>
        <dbReference type="ARBA" id="ARBA00022989"/>
    </source>
</evidence>
<evidence type="ECO:0000256" key="3">
    <source>
        <dbReference type="ARBA" id="ARBA00022475"/>
    </source>
</evidence>
<name>A0A840BN63_9RHOO</name>
<dbReference type="EMBL" id="JACIET010000002">
    <property type="protein sequence ID" value="MBB4014004.1"/>
    <property type="molecule type" value="Genomic_DNA"/>
</dbReference>
<keyword evidence="8 14" id="KW-0560">Oxidoreductase</keyword>
<evidence type="ECO:0000256" key="10">
    <source>
        <dbReference type="ARBA" id="ARBA00023033"/>
    </source>
</evidence>
<evidence type="ECO:0000259" key="13">
    <source>
        <dbReference type="Pfam" id="PF00487"/>
    </source>
</evidence>
<evidence type="ECO:0000256" key="1">
    <source>
        <dbReference type="ARBA" id="ARBA00004429"/>
    </source>
</evidence>
<dbReference type="GO" id="GO:0006629">
    <property type="term" value="P:lipid metabolic process"/>
    <property type="evidence" value="ECO:0007669"/>
    <property type="project" value="InterPro"/>
</dbReference>
<dbReference type="CDD" id="cd03512">
    <property type="entry name" value="Alkane-hydroxylase"/>
    <property type="match status" value="1"/>
</dbReference>
<evidence type="ECO:0000256" key="5">
    <source>
        <dbReference type="ARBA" id="ARBA00022692"/>
    </source>
</evidence>
<keyword evidence="7 12" id="KW-1133">Transmembrane helix</keyword>
<feature type="transmembrane region" description="Helical" evidence="12">
    <location>
        <begin position="104"/>
        <end position="128"/>
    </location>
</feature>
<keyword evidence="15" id="KW-1185">Reference proteome</keyword>
<evidence type="ECO:0000256" key="11">
    <source>
        <dbReference type="ARBA" id="ARBA00023136"/>
    </source>
</evidence>
<keyword evidence="5 12" id="KW-0812">Transmembrane</keyword>
<sequence>MQGIIRLKRLGFASFLIPLALPPLGLHWGAQFGVPALGAWLTVFVVFGLVPLLDALIGRDTANPTADEERVLLADRWYPLLTLLAVPAWSVLLVWGIHAVATTGLGVVGILGLLVSLGTIGGAVAINVGHELVHKTNRGERAAGGWLLASVGYGGFKIEHIRGHHVDVATPRDTSTARLGENVYAFLWRAFTTNPARAWALERARLTRRQLPWWRNEMLLLWGLTLAWAAGFGIWLGPFAIVVYAVVCIGSIALLEIVNYLEHYGLLRVPLANGRYGPVTEHHSWNSPFLLTNLLLFQLQRHSDHHAHAVRRYQILRHMEAAPQLPAGYATLVVLALVPPLWRRLMDPRVAAWRAAQGIAPNA</sequence>
<reference evidence="14 15" key="1">
    <citation type="submission" date="2020-08" db="EMBL/GenBank/DDBJ databases">
        <title>Genomic Encyclopedia of Type Strains, Phase IV (KMG-IV): sequencing the most valuable type-strain genomes for metagenomic binning, comparative biology and taxonomic classification.</title>
        <authorList>
            <person name="Goeker M."/>
        </authorList>
    </citation>
    <scope>NUCLEOTIDE SEQUENCE [LARGE SCALE GENOMIC DNA]</scope>
    <source>
        <strain evidence="14 15">DSM 106739</strain>
    </source>
</reference>
<feature type="domain" description="Fatty acid desaturase" evidence="13">
    <location>
        <begin position="111"/>
        <end position="331"/>
    </location>
</feature>
<dbReference type="InterPro" id="IPR005804">
    <property type="entry name" value="FA_desaturase_dom"/>
</dbReference>
<evidence type="ECO:0000313" key="15">
    <source>
        <dbReference type="Proteomes" id="UP000561045"/>
    </source>
</evidence>
<keyword evidence="9" id="KW-0408">Iron</keyword>
<evidence type="ECO:0000256" key="6">
    <source>
        <dbReference type="ARBA" id="ARBA00022723"/>
    </source>
</evidence>
<feature type="transmembrane region" description="Helical" evidence="12">
    <location>
        <begin position="241"/>
        <end position="261"/>
    </location>
</feature>
<keyword evidence="10 14" id="KW-0503">Monooxygenase</keyword>
<evidence type="ECO:0000256" key="2">
    <source>
        <dbReference type="ARBA" id="ARBA00010823"/>
    </source>
</evidence>
<evidence type="ECO:0000256" key="12">
    <source>
        <dbReference type="SAM" id="Phobius"/>
    </source>
</evidence>
<dbReference type="Pfam" id="PF00487">
    <property type="entry name" value="FA_desaturase"/>
    <property type="match status" value="1"/>
</dbReference>
<keyword evidence="11 12" id="KW-0472">Membrane</keyword>
<dbReference type="EC" id="1.14.15.3" evidence="14"/>
<feature type="transmembrane region" description="Helical" evidence="12">
    <location>
        <begin position="39"/>
        <end position="57"/>
    </location>
</feature>
<comment type="subcellular location">
    <subcellularLocation>
        <location evidence="1">Cell inner membrane</location>
        <topology evidence="1">Multi-pass membrane protein</topology>
    </subcellularLocation>
</comment>
<evidence type="ECO:0000256" key="4">
    <source>
        <dbReference type="ARBA" id="ARBA00022519"/>
    </source>
</evidence>
<dbReference type="PANTHER" id="PTHR38674:SF1">
    <property type="entry name" value="ALKANE 1-MONOOXYGENASE 1"/>
    <property type="match status" value="1"/>
</dbReference>